<proteinExistence type="predicted"/>
<dbReference type="InParanoid" id="B6IJF8"/>
<reference evidence="2 3" key="2">
    <citation type="journal article" date="2011" name="PLoS Genet.">
        <title>Caenorhabditis briggsae recombinant inbred line genotypes reveal inter-strain incompatibility and the evolution of recombination.</title>
        <authorList>
            <person name="Ross J.A."/>
            <person name="Koboldt D.C."/>
            <person name="Staisch J.E."/>
            <person name="Chamberlin H.M."/>
            <person name="Gupta B.P."/>
            <person name="Miller R.D."/>
            <person name="Baird S.E."/>
            <person name="Haag E.S."/>
        </authorList>
    </citation>
    <scope>NUCLEOTIDE SEQUENCE [LARGE SCALE GENOMIC DNA]</scope>
    <source>
        <strain evidence="2 3">AF16</strain>
    </source>
</reference>
<dbReference type="AlphaFoldDB" id="B6IJF8"/>
<dbReference type="KEGG" id="cbr:CBG_25199"/>
<dbReference type="HOGENOM" id="CLU_2796235_0_0_1"/>
<dbReference type="CTD" id="68916696"/>
<sequence length="68" mass="7894">MEISELKLHICSDLLLEGLGKVEETSIIWKKFSKILKTSEETKQSKNSKFSEKSENSKNLKKFEKAEF</sequence>
<evidence type="ECO:0000313" key="2">
    <source>
        <dbReference type="EMBL" id="CAS00038.1"/>
    </source>
</evidence>
<reference evidence="2 3" key="1">
    <citation type="journal article" date="2003" name="PLoS Biol.">
        <title>The genome sequence of Caenorhabditis briggsae: a platform for comparative genomics.</title>
        <authorList>
            <person name="Stein L.D."/>
            <person name="Bao Z."/>
            <person name="Blasiar D."/>
            <person name="Blumenthal T."/>
            <person name="Brent M.R."/>
            <person name="Chen N."/>
            <person name="Chinwalla A."/>
            <person name="Clarke L."/>
            <person name="Clee C."/>
            <person name="Coghlan A."/>
            <person name="Coulson A."/>
            <person name="D'Eustachio P."/>
            <person name="Fitch D.H."/>
            <person name="Fulton L.A."/>
            <person name="Fulton R.E."/>
            <person name="Griffiths-Jones S."/>
            <person name="Harris T.W."/>
            <person name="Hillier L.W."/>
            <person name="Kamath R."/>
            <person name="Kuwabara P.E."/>
            <person name="Mardis E.R."/>
            <person name="Marra M.A."/>
            <person name="Miner T.L."/>
            <person name="Minx P."/>
            <person name="Mullikin J.C."/>
            <person name="Plumb R.W."/>
            <person name="Rogers J."/>
            <person name="Schein J.E."/>
            <person name="Sohrmann M."/>
            <person name="Spieth J."/>
            <person name="Stajich J.E."/>
            <person name="Wei C."/>
            <person name="Willey D."/>
            <person name="Wilson R.K."/>
            <person name="Durbin R."/>
            <person name="Waterston R.H."/>
        </authorList>
    </citation>
    <scope>NUCLEOTIDE SEQUENCE [LARGE SCALE GENOMIC DNA]</scope>
    <source>
        <strain evidence="2 3">AF16</strain>
    </source>
</reference>
<dbReference type="RefSeq" id="XP_045099599.1">
    <property type="nucleotide sequence ID" value="XM_045242654.1"/>
</dbReference>
<name>B6IJF8_CAEBR</name>
<feature type="region of interest" description="Disordered" evidence="1">
    <location>
        <begin position="40"/>
        <end position="68"/>
    </location>
</feature>
<evidence type="ECO:0000256" key="1">
    <source>
        <dbReference type="SAM" id="MobiDB-lite"/>
    </source>
</evidence>
<dbReference type="Proteomes" id="UP000008549">
    <property type="component" value="Unassembled WGS sequence"/>
</dbReference>
<dbReference type="EMBL" id="HE600904">
    <property type="protein sequence ID" value="CAS00038.1"/>
    <property type="molecule type" value="Genomic_DNA"/>
</dbReference>
<protein>
    <submittedName>
        <fullName evidence="2">Protein CBG25199</fullName>
    </submittedName>
</protein>
<accession>B6IJF8</accession>
<gene>
    <name evidence="2" type="ORF">CBG25199</name>
    <name evidence="2" type="ORF">CBG_25199</name>
</gene>
<dbReference type="GeneID" id="68916696"/>
<organism evidence="2 3">
    <name type="scientific">Caenorhabditis briggsae</name>
    <dbReference type="NCBI Taxonomy" id="6238"/>
    <lineage>
        <taxon>Eukaryota</taxon>
        <taxon>Metazoa</taxon>
        <taxon>Ecdysozoa</taxon>
        <taxon>Nematoda</taxon>
        <taxon>Chromadorea</taxon>
        <taxon>Rhabditida</taxon>
        <taxon>Rhabditina</taxon>
        <taxon>Rhabditomorpha</taxon>
        <taxon>Rhabditoidea</taxon>
        <taxon>Rhabditidae</taxon>
        <taxon>Peloderinae</taxon>
        <taxon>Caenorhabditis</taxon>
    </lineage>
</organism>
<keyword evidence="3" id="KW-1185">Reference proteome</keyword>
<evidence type="ECO:0000313" key="3">
    <source>
        <dbReference type="Proteomes" id="UP000008549"/>
    </source>
</evidence>